<feature type="domain" description="DnaD N-terminal" evidence="4">
    <location>
        <begin position="26"/>
        <end position="126"/>
    </location>
</feature>
<dbReference type="InterPro" id="IPR053162">
    <property type="entry name" value="DnaD"/>
</dbReference>
<evidence type="ECO:0000256" key="1">
    <source>
        <dbReference type="ARBA" id="ARBA00093462"/>
    </source>
</evidence>
<dbReference type="EMBL" id="SIRE01000006">
    <property type="protein sequence ID" value="TBL79694.1"/>
    <property type="molecule type" value="Genomic_DNA"/>
</dbReference>
<evidence type="ECO:0000256" key="2">
    <source>
        <dbReference type="SAM" id="Phobius"/>
    </source>
</evidence>
<protein>
    <submittedName>
        <fullName evidence="5">DnaD domain protein</fullName>
    </submittedName>
</protein>
<dbReference type="OrthoDB" id="9770238at2"/>
<gene>
    <name evidence="5" type="ORF">EYB31_08770</name>
</gene>
<dbReference type="SUPFAM" id="SSF158499">
    <property type="entry name" value="DnaD domain-like"/>
    <property type="match status" value="1"/>
</dbReference>
<dbReference type="Pfam" id="PF07261">
    <property type="entry name" value="DnaB_2"/>
    <property type="match status" value="1"/>
</dbReference>
<name>A0A4Q9DS59_9BACL</name>
<dbReference type="PANTHER" id="PTHR37293">
    <property type="entry name" value="PHAGE REPLICATION PROTEIN-RELATED"/>
    <property type="match status" value="1"/>
</dbReference>
<comment type="caution">
    <text evidence="5">The sequence shown here is derived from an EMBL/GenBank/DDBJ whole genome shotgun (WGS) entry which is preliminary data.</text>
</comment>
<dbReference type="InterPro" id="IPR034829">
    <property type="entry name" value="DnaD-like_sf"/>
</dbReference>
<keyword evidence="6" id="KW-1185">Reference proteome</keyword>
<keyword evidence="2" id="KW-1133">Transmembrane helix</keyword>
<organism evidence="5 6">
    <name type="scientific">Paenibacillus thalictri</name>
    <dbReference type="NCBI Taxonomy" id="2527873"/>
    <lineage>
        <taxon>Bacteria</taxon>
        <taxon>Bacillati</taxon>
        <taxon>Bacillota</taxon>
        <taxon>Bacilli</taxon>
        <taxon>Bacillales</taxon>
        <taxon>Paenibacillaceae</taxon>
        <taxon>Paenibacillus</taxon>
    </lineage>
</organism>
<keyword evidence="2" id="KW-0472">Membrane</keyword>
<dbReference type="InterPro" id="IPR053843">
    <property type="entry name" value="DnaD_N"/>
</dbReference>
<keyword evidence="2" id="KW-0812">Transmembrane</keyword>
<evidence type="ECO:0000259" key="4">
    <source>
        <dbReference type="Pfam" id="PF21984"/>
    </source>
</evidence>
<reference evidence="5 6" key="1">
    <citation type="submission" date="2019-02" db="EMBL/GenBank/DDBJ databases">
        <title>Paenibacillus sp. nov., isolated from surface-sterilized tissue of Thalictrum simplex L.</title>
        <authorList>
            <person name="Tuo L."/>
        </authorList>
    </citation>
    <scope>NUCLEOTIDE SEQUENCE [LARGE SCALE GENOMIC DNA]</scope>
    <source>
        <strain evidence="5 6">N2SHLJ1</strain>
    </source>
</reference>
<sequence length="221" mass="25128">MKEHTAGWNKAKSGFIAALQMGSAGIPYLLLKMYKKLKLTETDAMLLIHVIAFGEKEGKEFPTLDELQSRMSIGPEAVIAALQKLLKAGVIAIDQELDAQTGVQYERYNFTPLYDKLAECWLDEQRQLAAAALQQDAGRNIFSIFENEFGRPLTPMEMETISSWLDKDQYKEELILAALKEAVFAGKVHFKYIDRILLDWSRNRVATAQQAREHAQKFRSK</sequence>
<dbReference type="Gene3D" id="1.10.10.630">
    <property type="entry name" value="DnaD domain-like"/>
    <property type="match status" value="1"/>
</dbReference>
<dbReference type="InterPro" id="IPR036388">
    <property type="entry name" value="WH-like_DNA-bd_sf"/>
</dbReference>
<dbReference type="PANTHER" id="PTHR37293:SF6">
    <property type="entry name" value="DNA REPLICATION PROTEIN DNAD"/>
    <property type="match status" value="1"/>
</dbReference>
<proteinExistence type="inferred from homology"/>
<dbReference type="InterPro" id="IPR006343">
    <property type="entry name" value="DnaB/C_C"/>
</dbReference>
<comment type="similarity">
    <text evidence="1">Belongs to the DnaB/DnaD family.</text>
</comment>
<dbReference type="AlphaFoldDB" id="A0A4Q9DS59"/>
<feature type="transmembrane region" description="Helical" evidence="2">
    <location>
        <begin position="12"/>
        <end position="31"/>
    </location>
</feature>
<dbReference type="Proteomes" id="UP000293142">
    <property type="component" value="Unassembled WGS sequence"/>
</dbReference>
<dbReference type="Gene3D" id="1.10.10.10">
    <property type="entry name" value="Winged helix-like DNA-binding domain superfamily/Winged helix DNA-binding domain"/>
    <property type="match status" value="1"/>
</dbReference>
<dbReference type="Pfam" id="PF21984">
    <property type="entry name" value="DnaD_N"/>
    <property type="match status" value="1"/>
</dbReference>
<feature type="domain" description="DnaB/C C-terminal" evidence="3">
    <location>
        <begin position="142"/>
        <end position="214"/>
    </location>
</feature>
<dbReference type="NCBIfam" id="TIGR01446">
    <property type="entry name" value="DnaD_dom"/>
    <property type="match status" value="1"/>
</dbReference>
<evidence type="ECO:0000313" key="6">
    <source>
        <dbReference type="Proteomes" id="UP000293142"/>
    </source>
</evidence>
<dbReference type="RefSeq" id="WP_131012938.1">
    <property type="nucleotide sequence ID" value="NZ_SIRE01000006.1"/>
</dbReference>
<evidence type="ECO:0000259" key="3">
    <source>
        <dbReference type="Pfam" id="PF07261"/>
    </source>
</evidence>
<evidence type="ECO:0000313" key="5">
    <source>
        <dbReference type="EMBL" id="TBL79694.1"/>
    </source>
</evidence>
<accession>A0A4Q9DS59</accession>